<gene>
    <name evidence="2" type="ORF">JI435_448030</name>
</gene>
<organism evidence="2 3">
    <name type="scientific">Phaeosphaeria nodorum (strain SN15 / ATCC MYA-4574 / FGSC 10173)</name>
    <name type="common">Glume blotch fungus</name>
    <name type="synonym">Parastagonospora nodorum</name>
    <dbReference type="NCBI Taxonomy" id="321614"/>
    <lineage>
        <taxon>Eukaryota</taxon>
        <taxon>Fungi</taxon>
        <taxon>Dikarya</taxon>
        <taxon>Ascomycota</taxon>
        <taxon>Pezizomycotina</taxon>
        <taxon>Dothideomycetes</taxon>
        <taxon>Pleosporomycetidae</taxon>
        <taxon>Pleosporales</taxon>
        <taxon>Pleosporineae</taxon>
        <taxon>Phaeosphaeriaceae</taxon>
        <taxon>Parastagonospora</taxon>
    </lineage>
</organism>
<name>A0A7U2ID76_PHANO</name>
<dbReference type="Proteomes" id="UP000663193">
    <property type="component" value="Chromosome 23"/>
</dbReference>
<accession>A0A7U2ID76</accession>
<sequence length="107" mass="12144">MPKSRSKRPEHATLMHSSGTTRRAVTETDEQQGCFPRKASSPFASLASLPRGSQAERWRLPTQSWAFKFNSSHQKERHIAGTALEYRLMHGTPRDNSMPTGMCRFQP</sequence>
<reference evidence="3" key="1">
    <citation type="journal article" date="2021" name="BMC Genomics">
        <title>Chromosome-level genome assembly and manually-curated proteome of model necrotroph Parastagonospora nodorum Sn15 reveals a genome-wide trove of candidate effector homologs, and redundancy of virulence-related functions within an accessory chromosome.</title>
        <authorList>
            <person name="Bertazzoni S."/>
            <person name="Jones D.A.B."/>
            <person name="Phan H.T."/>
            <person name="Tan K.-C."/>
            <person name="Hane J.K."/>
        </authorList>
    </citation>
    <scope>NUCLEOTIDE SEQUENCE [LARGE SCALE GENOMIC DNA]</scope>
    <source>
        <strain evidence="3">SN15 / ATCC MYA-4574 / FGSC 10173)</strain>
    </source>
</reference>
<dbReference type="VEuPathDB" id="FungiDB:JI435_448030"/>
<dbReference type="EMBL" id="CP069045">
    <property type="protein sequence ID" value="QRD07689.1"/>
    <property type="molecule type" value="Genomic_DNA"/>
</dbReference>
<feature type="compositionally biased region" description="Low complexity" evidence="1">
    <location>
        <begin position="39"/>
        <end position="50"/>
    </location>
</feature>
<proteinExistence type="predicted"/>
<evidence type="ECO:0000313" key="2">
    <source>
        <dbReference type="EMBL" id="QRD07689.1"/>
    </source>
</evidence>
<dbReference type="AlphaFoldDB" id="A0A7U2ID76"/>
<protein>
    <submittedName>
        <fullName evidence="2">Uncharacterized protein</fullName>
    </submittedName>
</protein>
<evidence type="ECO:0000313" key="3">
    <source>
        <dbReference type="Proteomes" id="UP000663193"/>
    </source>
</evidence>
<evidence type="ECO:0000256" key="1">
    <source>
        <dbReference type="SAM" id="MobiDB-lite"/>
    </source>
</evidence>
<keyword evidence="3" id="KW-1185">Reference proteome</keyword>
<feature type="region of interest" description="Disordered" evidence="1">
    <location>
        <begin position="1"/>
        <end position="54"/>
    </location>
</feature>